<gene>
    <name evidence="3" type="ORF">EKPV-NSW-ORF005</name>
</gene>
<feature type="transmembrane region" description="Helical" evidence="1">
    <location>
        <begin position="350"/>
        <end position="372"/>
    </location>
</feature>
<dbReference type="Proteomes" id="UP000318205">
    <property type="component" value="Segment"/>
</dbReference>
<evidence type="ECO:0000313" key="3">
    <source>
        <dbReference type="EMBL" id="ATX74999.1"/>
    </source>
</evidence>
<reference evidence="2 5" key="2">
    <citation type="journal article" date="2017" name="Virus Res.">
        <title>Complete genomic characterisation of two novel poxviruses (WKPV and EKPV) from western and eastern grey kangaroos.</title>
        <authorList>
            <person name="Bennett M."/>
            <person name="Tu S.L."/>
            <person name="Upton C."/>
            <person name="McArtor C."/>
            <person name="Gillett A."/>
            <person name="Laird T."/>
            <person name="O'Dea M."/>
        </authorList>
    </citation>
    <scope>NUCLEOTIDE SEQUENCE [LARGE SCALE GENOMIC DNA]</scope>
    <source>
        <strain evidence="2">Sunshine Coast</strain>
    </source>
</reference>
<evidence type="ECO:0000256" key="1">
    <source>
        <dbReference type="SAM" id="Phobius"/>
    </source>
</evidence>
<proteinExistence type="predicted"/>
<keyword evidence="1" id="KW-0472">Membrane</keyword>
<dbReference type="EMBL" id="MF661791">
    <property type="protein sequence ID" value="ATX74999.1"/>
    <property type="molecule type" value="Genomic_DNA"/>
</dbReference>
<accession>A0A2C9DSW5</accession>
<evidence type="ECO:0000313" key="5">
    <source>
        <dbReference type="Proteomes" id="UP000318205"/>
    </source>
</evidence>
<sequence>MAVTVTLAAVMFFLLFSVSYADRGAREEVNIERRRISVEYGNFVTICCHTQDAHLFRKVFWFHQRIDKNELSKMEHNASYLPVVSHKLSNDNFLISAIYNNSRKISPTYVKDSPESNMFNFDAYLINVSCIEVHVTSGSEGLYSYAYQSVDTQKTHASLVELKICCEIFLVIAHPRPTPQITAIVSTHDGFHCEVELKCTVKGHHRGASMFFGNAEGGYRSTVMRDSGRREGEMPPGYGEMTVLSAMSLTISALVVHDKSLEDLSSHSGYYHYFCNVTYGLYTVSTRFDLYLLCQEYTHDMEKFLQDPKQVTFEPSYEGTVSTVPTNIDRGKTVELSSDIDVLKQKQQQIVSLIIMVLVTFSLITICLFCLYSPFIDCLQNIWKSVYYFYSRCVRCLGYNTFDEVHFESYAGEELDV</sequence>
<dbReference type="EMBL" id="MF467281">
    <property type="protein sequence ID" value="ATI21098.1"/>
    <property type="molecule type" value="Genomic_DNA"/>
</dbReference>
<dbReference type="Proteomes" id="UP000318014">
    <property type="component" value="Genome"/>
</dbReference>
<organism evidence="2 5">
    <name type="scientific">Eastern grey kangaroopox virus</name>
    <dbReference type="NCBI Taxonomy" id="2042482"/>
    <lineage>
        <taxon>Viruses</taxon>
        <taxon>Varidnaviria</taxon>
        <taxon>Bamfordvirae</taxon>
        <taxon>Nucleocytoviricota</taxon>
        <taxon>Pokkesviricetes</taxon>
        <taxon>Chitovirales</taxon>
        <taxon>Poxviridae</taxon>
        <taxon>Chordopoxvirinae</taxon>
        <taxon>Macropopoxvirus</taxon>
        <taxon>Macropopoxvirus mgiganteuspox</taxon>
        <taxon>Eastern kangaroopox virus</taxon>
    </lineage>
</organism>
<reference evidence="3" key="3">
    <citation type="submission" date="2018-08" db="EMBL/GenBank/DDBJ databases">
        <authorList>
            <person name="Ferrada E.E."/>
            <person name="Latorre B.A."/>
        </authorList>
    </citation>
    <scope>NUCLEOTIDE SEQUENCE</scope>
    <source>
        <strain evidence="3">NSW</strain>
    </source>
</reference>
<reference evidence="3 4" key="1">
    <citation type="journal article" date="2017" name="Sci. Rep.">
        <title>Molecular and microscopic characterization of a novel Eastern grey kangaroopox virus genome directly from a clinical sample.</title>
        <authorList>
            <person name="Sarker S."/>
            <person name="Roberts H.K."/>
            <person name="Tidd N."/>
            <person name="Ault S."/>
            <person name="Ladmore G."/>
            <person name="Peters A."/>
            <person name="Forwood J.K."/>
            <person name="Helbig K."/>
            <person name="Raidal S.R."/>
        </authorList>
    </citation>
    <scope>NUCLEOTIDE SEQUENCE [LARGE SCALE GENOMIC DNA]</scope>
    <source>
        <strain evidence="3 4">NSW</strain>
    </source>
</reference>
<keyword evidence="1" id="KW-0812">Transmembrane</keyword>
<protein>
    <submittedName>
        <fullName evidence="2">Uncharacterized protein</fullName>
    </submittedName>
</protein>
<evidence type="ECO:0000313" key="4">
    <source>
        <dbReference type="Proteomes" id="UP000318014"/>
    </source>
</evidence>
<name>A0A2C9DSW5_9POXV</name>
<keyword evidence="1" id="KW-1133">Transmembrane helix</keyword>
<keyword evidence="5" id="KW-1185">Reference proteome</keyword>
<evidence type="ECO:0000313" key="2">
    <source>
        <dbReference type="EMBL" id="ATI21098.1"/>
    </source>
</evidence>